<dbReference type="InterPro" id="IPR000515">
    <property type="entry name" value="MetI-like"/>
</dbReference>
<dbReference type="AlphaFoldDB" id="A0A7T4JV14"/>
<dbReference type="InterPro" id="IPR035906">
    <property type="entry name" value="MetI-like_sf"/>
</dbReference>
<keyword evidence="9 12" id="KW-0472">Membrane</keyword>
<accession>A0A7T4JV14</accession>
<evidence type="ECO:0000256" key="5">
    <source>
        <dbReference type="ARBA" id="ARBA00022692"/>
    </source>
</evidence>
<keyword evidence="5 12" id="KW-0812">Transmembrane</keyword>
<dbReference type="GO" id="GO:0015833">
    <property type="term" value="P:peptide transport"/>
    <property type="evidence" value="ECO:0007669"/>
    <property type="project" value="UniProtKB-KW"/>
</dbReference>
<dbReference type="GO" id="GO:0005886">
    <property type="term" value="C:plasma membrane"/>
    <property type="evidence" value="ECO:0007669"/>
    <property type="project" value="UniProtKB-SubCell"/>
</dbReference>
<dbReference type="Proteomes" id="UP000617681">
    <property type="component" value="Chromosome"/>
</dbReference>
<dbReference type="Pfam" id="PF12911">
    <property type="entry name" value="OppC_N"/>
    <property type="match status" value="1"/>
</dbReference>
<dbReference type="CDD" id="cd06261">
    <property type="entry name" value="TM_PBP2"/>
    <property type="match status" value="1"/>
</dbReference>
<dbReference type="Proteomes" id="UP000596145">
    <property type="component" value="Chromosome"/>
</dbReference>
<feature type="transmembrane region" description="Helical" evidence="12">
    <location>
        <begin position="186"/>
        <end position="208"/>
    </location>
</feature>
<feature type="domain" description="ABC transmembrane type-1" evidence="14">
    <location>
        <begin position="151"/>
        <end position="340"/>
    </location>
</feature>
<keyword evidence="2 12" id="KW-0813">Transport</keyword>
<evidence type="ECO:0000313" key="16">
    <source>
        <dbReference type="EMBL" id="QRP71092.1"/>
    </source>
</evidence>
<evidence type="ECO:0000256" key="8">
    <source>
        <dbReference type="ARBA" id="ARBA00022989"/>
    </source>
</evidence>
<sequence length="357" mass="38254">MSERKPEYIKKGPQPPLPPASALNNPTGDFSPHSDPTNQAGVTAIVEDEMDDIRRVEAQQNPNAPVADHSVARPMKKSTLYYRRFMRNKPAVVGLIVLLILLLFAVFGRFLTPWSYDDPDFMSLAVPPGGEHYFGTTSAGNDLFAMAVHGLGRSMIIASSVSIATIVIAAIVGTTAALLGGTAEKIILALIHFLLVIPSFLLIGLMVSGSGGDWKILTIVLIAFGWMFSARVIWSMSISVREREFIAASRYMGVPTWKIVLRHMIPNIASLLAIYLTLGVVSAVMSETGLSFLGLGVKIPDVSLGTLLANGAKNVEASPWEFFFPAAILTMLTVSVAFLADGLRDALDPNSAAGGKA</sequence>
<dbReference type="InterPro" id="IPR050366">
    <property type="entry name" value="BP-dependent_transpt_permease"/>
</dbReference>
<dbReference type="PROSITE" id="PS50928">
    <property type="entry name" value="ABC_TM1"/>
    <property type="match status" value="1"/>
</dbReference>
<comment type="subcellular location">
    <subcellularLocation>
        <location evidence="1">Cell inner membrane</location>
        <topology evidence="1">Multi-pass membrane protein</topology>
    </subcellularLocation>
    <subcellularLocation>
        <location evidence="12">Cell membrane</location>
        <topology evidence="12">Multi-pass membrane protein</topology>
    </subcellularLocation>
</comment>
<dbReference type="EMBL" id="CP066007">
    <property type="protein sequence ID" value="QQB46441.1"/>
    <property type="molecule type" value="Genomic_DNA"/>
</dbReference>
<organism evidence="15 17">
    <name type="scientific">Corynebacterium glucuronolyticum</name>
    <dbReference type="NCBI Taxonomy" id="39791"/>
    <lineage>
        <taxon>Bacteria</taxon>
        <taxon>Bacillati</taxon>
        <taxon>Actinomycetota</taxon>
        <taxon>Actinomycetes</taxon>
        <taxon>Mycobacteriales</taxon>
        <taxon>Corynebacteriaceae</taxon>
        <taxon>Corynebacterium</taxon>
    </lineage>
</organism>
<protein>
    <recommendedName>
        <fullName evidence="11">Oligopeptide transport system permease protein OppC</fullName>
    </recommendedName>
</protein>
<feature type="transmembrane region" description="Helical" evidence="12">
    <location>
        <begin position="91"/>
        <end position="112"/>
    </location>
</feature>
<evidence type="ECO:0000256" key="7">
    <source>
        <dbReference type="ARBA" id="ARBA00022927"/>
    </source>
</evidence>
<evidence type="ECO:0000259" key="14">
    <source>
        <dbReference type="PROSITE" id="PS50928"/>
    </source>
</evidence>
<comment type="similarity">
    <text evidence="10">Belongs to the binding-protein-dependent transport system permease family. OppBC subfamily.</text>
</comment>
<reference evidence="15 17" key="1">
    <citation type="submission" date="2020-12" db="EMBL/GenBank/DDBJ databases">
        <title>FDA dAtabase for Regulatory Grade micrObial Sequences (FDA-ARGOS): Supporting development and validation of Infectious Disease Dx tests.</title>
        <authorList>
            <person name="Sproer C."/>
            <person name="Gronow S."/>
            <person name="Severitt S."/>
            <person name="Schroder I."/>
            <person name="Tallon L."/>
            <person name="Sadzewicz L."/>
            <person name="Zhao X."/>
            <person name="Boylan J."/>
            <person name="Ott S."/>
            <person name="Bowen H."/>
            <person name="Vavikolanu K."/>
            <person name="Mehta A."/>
            <person name="Aluvathingal J."/>
            <person name="Nadendla S."/>
            <person name="Lowell S."/>
            <person name="Myers T."/>
            <person name="Yan Y."/>
            <person name="Sichtig H."/>
        </authorList>
    </citation>
    <scope>NUCLEOTIDE SEQUENCE [LARGE SCALE GENOMIC DNA]</scope>
    <source>
        <strain evidence="15 17">FDAARGOS_1053</strain>
        <strain evidence="16">FDAARGOS_1191</strain>
    </source>
</reference>
<evidence type="ECO:0000256" key="4">
    <source>
        <dbReference type="ARBA" id="ARBA00022519"/>
    </source>
</evidence>
<dbReference type="Pfam" id="PF00528">
    <property type="entry name" value="BPD_transp_1"/>
    <property type="match status" value="1"/>
</dbReference>
<proteinExistence type="inferred from homology"/>
<dbReference type="RefSeq" id="WP_005390506.1">
    <property type="nucleotide sequence ID" value="NZ_CP066007.1"/>
</dbReference>
<dbReference type="EMBL" id="CP069534">
    <property type="protein sequence ID" value="QRP71092.1"/>
    <property type="molecule type" value="Genomic_DNA"/>
</dbReference>
<dbReference type="OrthoDB" id="9812701at2"/>
<keyword evidence="7" id="KW-0653">Protein transport</keyword>
<dbReference type="PANTHER" id="PTHR43386:SF2">
    <property type="entry name" value="OLIGOPEPTIDE TRANSPORT SYSTEM PERMEASE PROTEIN OPPC"/>
    <property type="match status" value="1"/>
</dbReference>
<evidence type="ECO:0000313" key="15">
    <source>
        <dbReference type="EMBL" id="QQB46441.1"/>
    </source>
</evidence>
<evidence type="ECO:0000256" key="2">
    <source>
        <dbReference type="ARBA" id="ARBA00022448"/>
    </source>
</evidence>
<dbReference type="GO" id="GO:0015031">
    <property type="term" value="P:protein transport"/>
    <property type="evidence" value="ECO:0007669"/>
    <property type="project" value="UniProtKB-KW"/>
</dbReference>
<dbReference type="InterPro" id="IPR025966">
    <property type="entry name" value="OppC_N"/>
</dbReference>
<gene>
    <name evidence="15" type="ORF">I6I10_00305</name>
    <name evidence="16" type="ORF">I6J21_02745</name>
</gene>
<name>A0A7T4JV14_9CORY</name>
<keyword evidence="4" id="KW-0997">Cell inner membrane</keyword>
<evidence type="ECO:0000256" key="6">
    <source>
        <dbReference type="ARBA" id="ARBA00022856"/>
    </source>
</evidence>
<evidence type="ECO:0000256" key="9">
    <source>
        <dbReference type="ARBA" id="ARBA00023136"/>
    </source>
</evidence>
<evidence type="ECO:0000256" key="3">
    <source>
        <dbReference type="ARBA" id="ARBA00022475"/>
    </source>
</evidence>
<evidence type="ECO:0000256" key="10">
    <source>
        <dbReference type="ARBA" id="ARBA00024202"/>
    </source>
</evidence>
<evidence type="ECO:0000256" key="13">
    <source>
        <dbReference type="SAM" id="MobiDB-lite"/>
    </source>
</evidence>
<dbReference type="GO" id="GO:0055085">
    <property type="term" value="P:transmembrane transport"/>
    <property type="evidence" value="ECO:0007669"/>
    <property type="project" value="InterPro"/>
</dbReference>
<feature type="transmembrane region" description="Helical" evidence="12">
    <location>
        <begin position="322"/>
        <end position="340"/>
    </location>
</feature>
<evidence type="ECO:0000256" key="11">
    <source>
        <dbReference type="ARBA" id="ARBA00072251"/>
    </source>
</evidence>
<feature type="region of interest" description="Disordered" evidence="13">
    <location>
        <begin position="1"/>
        <end position="41"/>
    </location>
</feature>
<dbReference type="PANTHER" id="PTHR43386">
    <property type="entry name" value="OLIGOPEPTIDE TRANSPORT SYSTEM PERMEASE PROTEIN APPC"/>
    <property type="match status" value="1"/>
</dbReference>
<feature type="compositionally biased region" description="Basic and acidic residues" evidence="13">
    <location>
        <begin position="1"/>
        <end position="10"/>
    </location>
</feature>
<dbReference type="Gene3D" id="1.10.3720.10">
    <property type="entry name" value="MetI-like"/>
    <property type="match status" value="1"/>
</dbReference>
<feature type="transmembrane region" description="Helical" evidence="12">
    <location>
        <begin position="156"/>
        <end position="179"/>
    </location>
</feature>
<evidence type="ECO:0000313" key="17">
    <source>
        <dbReference type="Proteomes" id="UP000596145"/>
    </source>
</evidence>
<keyword evidence="6" id="KW-0571">Peptide transport</keyword>
<dbReference type="SUPFAM" id="SSF161098">
    <property type="entry name" value="MetI-like"/>
    <property type="match status" value="1"/>
</dbReference>
<dbReference type="GeneID" id="92759256"/>
<feature type="transmembrane region" description="Helical" evidence="12">
    <location>
        <begin position="214"/>
        <end position="234"/>
    </location>
</feature>
<keyword evidence="3" id="KW-1003">Cell membrane</keyword>
<evidence type="ECO:0000256" key="12">
    <source>
        <dbReference type="RuleBase" id="RU363032"/>
    </source>
</evidence>
<evidence type="ECO:0000256" key="1">
    <source>
        <dbReference type="ARBA" id="ARBA00004429"/>
    </source>
</evidence>
<feature type="transmembrane region" description="Helical" evidence="12">
    <location>
        <begin position="268"/>
        <end position="285"/>
    </location>
</feature>
<keyword evidence="8 12" id="KW-1133">Transmembrane helix</keyword>